<sequence>MAAPQLTVAEHAAEAEKNFKLAQLARDVAIAAVAAMQVEQDADLAQEQAEAVLSTEDLEYLGEYNMTVVLDAGPAGPTDGEDPEDSDAEFFEIDDVAFARVEDDEAYLSDEPFTAAVPVPRKTVKLNRAKKLKKLAKGQLRGAIEDNVREKKAQQAVSAPLKKGVQNRQVDTSLPNMRNSSRFSATLPPPQTRLASSPNSNRGWLLRRLTRHFQVPSEGSPMLMPFRVIQNL</sequence>
<keyword evidence="3" id="KW-1185">Reference proteome</keyword>
<protein>
    <submittedName>
        <fullName evidence="2">Uncharacterized protein</fullName>
    </submittedName>
</protein>
<feature type="region of interest" description="Disordered" evidence="1">
    <location>
        <begin position="172"/>
        <end position="200"/>
    </location>
</feature>
<proteinExistence type="predicted"/>
<evidence type="ECO:0000313" key="2">
    <source>
        <dbReference type="EMBL" id="KAJ7784882.1"/>
    </source>
</evidence>
<dbReference type="Proteomes" id="UP001215280">
    <property type="component" value="Unassembled WGS sequence"/>
</dbReference>
<accession>A0AAD7KHM8</accession>
<reference evidence="2" key="1">
    <citation type="submission" date="2023-03" db="EMBL/GenBank/DDBJ databases">
        <title>Massive genome expansion in bonnet fungi (Mycena s.s.) driven by repeated elements and novel gene families across ecological guilds.</title>
        <authorList>
            <consortium name="Lawrence Berkeley National Laboratory"/>
            <person name="Harder C.B."/>
            <person name="Miyauchi S."/>
            <person name="Viragh M."/>
            <person name="Kuo A."/>
            <person name="Thoen E."/>
            <person name="Andreopoulos B."/>
            <person name="Lu D."/>
            <person name="Skrede I."/>
            <person name="Drula E."/>
            <person name="Henrissat B."/>
            <person name="Morin E."/>
            <person name="Kohler A."/>
            <person name="Barry K."/>
            <person name="LaButti K."/>
            <person name="Morin E."/>
            <person name="Salamov A."/>
            <person name="Lipzen A."/>
            <person name="Mereny Z."/>
            <person name="Hegedus B."/>
            <person name="Baldrian P."/>
            <person name="Stursova M."/>
            <person name="Weitz H."/>
            <person name="Taylor A."/>
            <person name="Grigoriev I.V."/>
            <person name="Nagy L.G."/>
            <person name="Martin F."/>
            <person name="Kauserud H."/>
        </authorList>
    </citation>
    <scope>NUCLEOTIDE SEQUENCE</scope>
    <source>
        <strain evidence="2">CBHHK188m</strain>
    </source>
</reference>
<dbReference type="AlphaFoldDB" id="A0AAD7KHM8"/>
<organism evidence="2 3">
    <name type="scientific">Mycena maculata</name>
    <dbReference type="NCBI Taxonomy" id="230809"/>
    <lineage>
        <taxon>Eukaryota</taxon>
        <taxon>Fungi</taxon>
        <taxon>Dikarya</taxon>
        <taxon>Basidiomycota</taxon>
        <taxon>Agaricomycotina</taxon>
        <taxon>Agaricomycetes</taxon>
        <taxon>Agaricomycetidae</taxon>
        <taxon>Agaricales</taxon>
        <taxon>Marasmiineae</taxon>
        <taxon>Mycenaceae</taxon>
        <taxon>Mycena</taxon>
    </lineage>
</organism>
<name>A0AAD7KHM8_9AGAR</name>
<dbReference type="EMBL" id="JARJLG010000001">
    <property type="protein sequence ID" value="KAJ7784882.1"/>
    <property type="molecule type" value="Genomic_DNA"/>
</dbReference>
<evidence type="ECO:0000256" key="1">
    <source>
        <dbReference type="SAM" id="MobiDB-lite"/>
    </source>
</evidence>
<comment type="caution">
    <text evidence="2">The sequence shown here is derived from an EMBL/GenBank/DDBJ whole genome shotgun (WGS) entry which is preliminary data.</text>
</comment>
<feature type="compositionally biased region" description="Polar residues" evidence="1">
    <location>
        <begin position="172"/>
        <end position="184"/>
    </location>
</feature>
<gene>
    <name evidence="2" type="ORF">DFH07DRAFT_763497</name>
</gene>
<evidence type="ECO:0000313" key="3">
    <source>
        <dbReference type="Proteomes" id="UP001215280"/>
    </source>
</evidence>